<evidence type="ECO:0000313" key="6">
    <source>
        <dbReference type="EMBL" id="MPM31705.1"/>
    </source>
</evidence>
<evidence type="ECO:0000256" key="3">
    <source>
        <dbReference type="ARBA" id="ARBA00022670"/>
    </source>
</evidence>
<dbReference type="PANTHER" id="PTHR38469:SF1">
    <property type="entry name" value="PERIPLASMIC PEPTIDASE SUBFAMILY S1B"/>
    <property type="match status" value="1"/>
</dbReference>
<dbReference type="PANTHER" id="PTHR38469">
    <property type="entry name" value="PERIPLASMIC PEPTIDASE SUBFAMILY S1B"/>
    <property type="match status" value="1"/>
</dbReference>
<dbReference type="EC" id="3.4.14.-" evidence="6"/>
<dbReference type="AlphaFoldDB" id="A0A644YT05"/>
<sequence>MRKYIIILLVLAGISIGSIKADEGMWLIQALNNELQKRMEAGGLKIGSEVIYSENETSLKDAVVSLDFGCTGSMISNKGLLITNHHCAYDDIFNLSTPDNNLLEKGYWAKNSSEEIPIKGKTVYFLRKVADCTDELNQVRDSLQKIKKPSGSRRVFSIVENRHKQQSGYEASCASMWNGNRYYMYYYDTYTDIRLVGAPPVQVAAFGGDVDNWEWPQHKCDFTLYRIYGDKNGRPAAYSTENLPIKPKKILKISLDGVQENDFAMVIGFPGRTDRYSSSFKVDLNERTIGPIIVDAMGAKMEIIRKWMNRDPRIRKKYSNIFFGLSNVQESLAGEVACTRRFEVVKKKQQEESGYWKDDASLLSRMESGYKDVEDIEKYMTYYRQSLVSGTGFIALGNRANSLKSDDNQSYDSFVKRVEKLYTEYDARVEKELMEYQLRLFIENVPEKYWGPFITYLAGKFEDNYAAMASEIFDNSVMLNPASFKEAVKDKNNFQLFLEDPATKLAQDIKISDLRKDESLILKDKGSLYSMDGLYENELYNKKKNAGILQYPDANFTMRLTYGNVCKMQPSDAINYNHISTTQGIIDKYNPYDYDFAYPKNTLNLIKSADWGKYGKDGKLYVNFLTNNDITGGNSGSPVMNGKGELIGLAFDGNKESLASKYYYQDEMTNCVSVDIRYVLWYIDNCSGAEYLFDEIATK</sequence>
<dbReference type="EMBL" id="VSSQ01006151">
    <property type="protein sequence ID" value="MPM31705.1"/>
    <property type="molecule type" value="Genomic_DNA"/>
</dbReference>
<dbReference type="GO" id="GO:0008239">
    <property type="term" value="F:dipeptidyl-peptidase activity"/>
    <property type="evidence" value="ECO:0007669"/>
    <property type="project" value="InterPro"/>
</dbReference>
<evidence type="ECO:0000256" key="1">
    <source>
        <dbReference type="ARBA" id="ARBA00010491"/>
    </source>
</evidence>
<protein>
    <submittedName>
        <fullName evidence="6">Dipeptidyl-peptidase 7</fullName>
        <ecNumber evidence="6">3.4.14.-</ecNumber>
    </submittedName>
</protein>
<dbReference type="InterPro" id="IPR009003">
    <property type="entry name" value="Peptidase_S1_PA"/>
</dbReference>
<dbReference type="Gene3D" id="2.40.10.10">
    <property type="entry name" value="Trypsin-like serine proteases"/>
    <property type="match status" value="1"/>
</dbReference>
<dbReference type="InterPro" id="IPR019500">
    <property type="entry name" value="Pep_S46"/>
</dbReference>
<accession>A0A644YT05</accession>
<organism evidence="6">
    <name type="scientific">bioreactor metagenome</name>
    <dbReference type="NCBI Taxonomy" id="1076179"/>
    <lineage>
        <taxon>unclassified sequences</taxon>
        <taxon>metagenomes</taxon>
        <taxon>ecological metagenomes</taxon>
    </lineage>
</organism>
<keyword evidence="4" id="KW-0732">Signal</keyword>
<dbReference type="InterPro" id="IPR043504">
    <property type="entry name" value="Peptidase_S1_PA_chymotrypsin"/>
</dbReference>
<reference evidence="6" key="1">
    <citation type="submission" date="2019-08" db="EMBL/GenBank/DDBJ databases">
        <authorList>
            <person name="Kucharzyk K."/>
            <person name="Murdoch R.W."/>
            <person name="Higgins S."/>
            <person name="Loffler F."/>
        </authorList>
    </citation>
    <scope>NUCLEOTIDE SEQUENCE</scope>
</reference>
<evidence type="ECO:0000256" key="5">
    <source>
        <dbReference type="ARBA" id="ARBA00022801"/>
    </source>
</evidence>
<dbReference type="SUPFAM" id="SSF50494">
    <property type="entry name" value="Trypsin-like serine proteases"/>
    <property type="match status" value="1"/>
</dbReference>
<comment type="similarity">
    <text evidence="1">Belongs to the peptidase S46 family.</text>
</comment>
<dbReference type="Pfam" id="PF10459">
    <property type="entry name" value="Peptidase_S46"/>
    <property type="match status" value="1"/>
</dbReference>
<evidence type="ECO:0000256" key="4">
    <source>
        <dbReference type="ARBA" id="ARBA00022729"/>
    </source>
</evidence>
<keyword evidence="2" id="KW-0031">Aminopeptidase</keyword>
<name>A0A644YT05_9ZZZZ</name>
<evidence type="ECO:0000256" key="2">
    <source>
        <dbReference type="ARBA" id="ARBA00022438"/>
    </source>
</evidence>
<dbReference type="GO" id="GO:0070009">
    <property type="term" value="F:serine-type aminopeptidase activity"/>
    <property type="evidence" value="ECO:0007669"/>
    <property type="project" value="InterPro"/>
</dbReference>
<dbReference type="GO" id="GO:0006508">
    <property type="term" value="P:proteolysis"/>
    <property type="evidence" value="ECO:0007669"/>
    <property type="project" value="UniProtKB-KW"/>
</dbReference>
<keyword evidence="3" id="KW-0645">Protease</keyword>
<comment type="caution">
    <text evidence="6">The sequence shown here is derived from an EMBL/GenBank/DDBJ whole genome shotgun (WGS) entry which is preliminary data.</text>
</comment>
<gene>
    <name evidence="6" type="primary">dpp7_11</name>
    <name evidence="6" type="ORF">SDC9_78262</name>
</gene>
<keyword evidence="5 6" id="KW-0378">Hydrolase</keyword>
<proteinExistence type="inferred from homology"/>